<protein>
    <recommendedName>
        <fullName evidence="2">DUF7136 domain-containing protein</fullName>
    </recommendedName>
</protein>
<dbReference type="OrthoDB" id="4490227at2759"/>
<organism evidence="3 4">
    <name type="scientific">Truncatella angustata</name>
    <dbReference type="NCBI Taxonomy" id="152316"/>
    <lineage>
        <taxon>Eukaryota</taxon>
        <taxon>Fungi</taxon>
        <taxon>Dikarya</taxon>
        <taxon>Ascomycota</taxon>
        <taxon>Pezizomycotina</taxon>
        <taxon>Sordariomycetes</taxon>
        <taxon>Xylariomycetidae</taxon>
        <taxon>Amphisphaeriales</taxon>
        <taxon>Sporocadaceae</taxon>
        <taxon>Truncatella</taxon>
    </lineage>
</organism>
<evidence type="ECO:0000313" key="4">
    <source>
        <dbReference type="Proteomes" id="UP000758603"/>
    </source>
</evidence>
<reference evidence="3" key="1">
    <citation type="journal article" date="2021" name="Nat. Commun.">
        <title>Genetic determinants of endophytism in the Arabidopsis root mycobiome.</title>
        <authorList>
            <person name="Mesny F."/>
            <person name="Miyauchi S."/>
            <person name="Thiergart T."/>
            <person name="Pickel B."/>
            <person name="Atanasova L."/>
            <person name="Karlsson M."/>
            <person name="Huettel B."/>
            <person name="Barry K.W."/>
            <person name="Haridas S."/>
            <person name="Chen C."/>
            <person name="Bauer D."/>
            <person name="Andreopoulos W."/>
            <person name="Pangilinan J."/>
            <person name="LaButti K."/>
            <person name="Riley R."/>
            <person name="Lipzen A."/>
            <person name="Clum A."/>
            <person name="Drula E."/>
            <person name="Henrissat B."/>
            <person name="Kohler A."/>
            <person name="Grigoriev I.V."/>
            <person name="Martin F.M."/>
            <person name="Hacquard S."/>
        </authorList>
    </citation>
    <scope>NUCLEOTIDE SEQUENCE</scope>
    <source>
        <strain evidence="3">MPI-SDFR-AT-0073</strain>
    </source>
</reference>
<keyword evidence="1" id="KW-0732">Signal</keyword>
<comment type="caution">
    <text evidence="3">The sequence shown here is derived from an EMBL/GenBank/DDBJ whole genome shotgun (WGS) entry which is preliminary data.</text>
</comment>
<dbReference type="GeneID" id="70131586"/>
<evidence type="ECO:0000259" key="2">
    <source>
        <dbReference type="Pfam" id="PF23584"/>
    </source>
</evidence>
<dbReference type="AlphaFoldDB" id="A0A9P8ZWR9"/>
<accession>A0A9P8ZWR9</accession>
<evidence type="ECO:0000313" key="3">
    <source>
        <dbReference type="EMBL" id="KAH6654032.1"/>
    </source>
</evidence>
<proteinExistence type="predicted"/>
<dbReference type="Proteomes" id="UP000758603">
    <property type="component" value="Unassembled WGS sequence"/>
</dbReference>
<gene>
    <name evidence="3" type="ORF">BKA67DRAFT_564007</name>
</gene>
<dbReference type="RefSeq" id="XP_045958302.1">
    <property type="nucleotide sequence ID" value="XM_046102694.1"/>
</dbReference>
<keyword evidence="4" id="KW-1185">Reference proteome</keyword>
<feature type="chain" id="PRO_5040497437" description="DUF7136 domain-containing protein" evidence="1">
    <location>
        <begin position="26"/>
        <end position="302"/>
    </location>
</feature>
<sequence length="302" mass="32470">MHLKPFHVSRLVLGILAVSINLVGAQNGTNQGANVAEADLLWPREGETFALNGKGMAMVVAIQNSAEAQKYGWRVSWLMCQNRTDMFRECAFTGDFSDSHTALRNDSVVDERSGNDHGNDVYIEISHSYWYSGSGSADFDYHFGGVYTFEWRFSIGPWCEFTNTSTSYSISQLISRGVFNVTLAPSAPYPTPTPTTCGSFLGAVSYAGAAEYVFGHSVANSPGCVQTQPVTIAPTPCRATLGAGQLATAAALMGWDQSNPNATSAISVPTETGKSLSSTTVANGLRVFVALLSAIMLRDYLW</sequence>
<dbReference type="Pfam" id="PF23584">
    <property type="entry name" value="DUF7136"/>
    <property type="match status" value="1"/>
</dbReference>
<feature type="domain" description="DUF7136" evidence="2">
    <location>
        <begin position="33"/>
        <end position="259"/>
    </location>
</feature>
<evidence type="ECO:0000256" key="1">
    <source>
        <dbReference type="SAM" id="SignalP"/>
    </source>
</evidence>
<feature type="signal peptide" evidence="1">
    <location>
        <begin position="1"/>
        <end position="25"/>
    </location>
</feature>
<name>A0A9P8ZWR9_9PEZI</name>
<dbReference type="EMBL" id="JAGPXC010000004">
    <property type="protein sequence ID" value="KAH6654032.1"/>
    <property type="molecule type" value="Genomic_DNA"/>
</dbReference>
<dbReference type="InterPro" id="IPR055560">
    <property type="entry name" value="DUF7136"/>
</dbReference>